<gene>
    <name evidence="3" type="ORF">DICVIV_01193</name>
</gene>
<sequence length="108" mass="11970">MDGMSIYVIRVAELGELLNRGAPNFGFVRRSLAKIWLKELQRALGHSAVLMIIGNKLDLAHSRTVALEEAKEYASLMGAMYEETSAKENIGIDQAFERLCKGTEGEII</sequence>
<dbReference type="InterPro" id="IPR001806">
    <property type="entry name" value="Small_GTPase"/>
</dbReference>
<comment type="similarity">
    <text evidence="1">Belongs to the small GTPase superfamily. Rab family.</text>
</comment>
<proteinExistence type="inferred from homology"/>
<dbReference type="PRINTS" id="PR00449">
    <property type="entry name" value="RASTRNSFRMNG"/>
</dbReference>
<evidence type="ECO:0000313" key="4">
    <source>
        <dbReference type="Proteomes" id="UP000053766"/>
    </source>
</evidence>
<dbReference type="SUPFAM" id="SSF52540">
    <property type="entry name" value="P-loop containing nucleoside triphosphate hydrolases"/>
    <property type="match status" value="1"/>
</dbReference>
<evidence type="ECO:0000256" key="1">
    <source>
        <dbReference type="ARBA" id="ARBA00006270"/>
    </source>
</evidence>
<dbReference type="Gene3D" id="3.40.50.300">
    <property type="entry name" value="P-loop containing nucleotide triphosphate hydrolases"/>
    <property type="match status" value="1"/>
</dbReference>
<dbReference type="OrthoDB" id="193499at2759"/>
<dbReference type="EMBL" id="KN716162">
    <property type="protein sequence ID" value="KJH52608.1"/>
    <property type="molecule type" value="Genomic_DNA"/>
</dbReference>
<reference evidence="3 4" key="1">
    <citation type="submission" date="2013-11" db="EMBL/GenBank/DDBJ databases">
        <title>Draft genome of the bovine lungworm Dictyocaulus viviparus.</title>
        <authorList>
            <person name="Mitreva M."/>
        </authorList>
    </citation>
    <scope>NUCLEOTIDE SEQUENCE [LARGE SCALE GENOMIC DNA]</scope>
    <source>
        <strain evidence="3 4">HannoverDv2000</strain>
    </source>
</reference>
<dbReference type="PROSITE" id="PS51419">
    <property type="entry name" value="RAB"/>
    <property type="match status" value="1"/>
</dbReference>
<dbReference type="SMART" id="SM00175">
    <property type="entry name" value="RAB"/>
    <property type="match status" value="1"/>
</dbReference>
<reference evidence="4" key="2">
    <citation type="journal article" date="2016" name="Sci. Rep.">
        <title>Dictyocaulus viviparus genome, variome and transcriptome elucidate lungworm biology and support future intervention.</title>
        <authorList>
            <person name="McNulty S.N."/>
            <person name="Strube C."/>
            <person name="Rosa B.A."/>
            <person name="Martin J.C."/>
            <person name="Tyagi R."/>
            <person name="Choi Y.J."/>
            <person name="Wang Q."/>
            <person name="Hallsworth Pepin K."/>
            <person name="Zhang X."/>
            <person name="Ozersky P."/>
            <person name="Wilson R.K."/>
            <person name="Sternberg P.W."/>
            <person name="Gasser R.B."/>
            <person name="Mitreva M."/>
        </authorList>
    </citation>
    <scope>NUCLEOTIDE SEQUENCE [LARGE SCALE GENOMIC DNA]</scope>
    <source>
        <strain evidence="4">HannoverDv2000</strain>
    </source>
</reference>
<keyword evidence="2" id="KW-0547">Nucleotide-binding</keyword>
<dbReference type="GO" id="GO:0005525">
    <property type="term" value="F:GTP binding"/>
    <property type="evidence" value="ECO:0007669"/>
    <property type="project" value="InterPro"/>
</dbReference>
<evidence type="ECO:0000256" key="2">
    <source>
        <dbReference type="ARBA" id="ARBA00022741"/>
    </source>
</evidence>
<dbReference type="GO" id="GO:0003924">
    <property type="term" value="F:GTPase activity"/>
    <property type="evidence" value="ECO:0007669"/>
    <property type="project" value="InterPro"/>
</dbReference>
<name>A0A0D8Y6W1_DICVI</name>
<evidence type="ECO:0000313" key="3">
    <source>
        <dbReference type="EMBL" id="KJH52608.1"/>
    </source>
</evidence>
<accession>A0A0D8Y6W1</accession>
<dbReference type="InterPro" id="IPR027417">
    <property type="entry name" value="P-loop_NTPase"/>
</dbReference>
<protein>
    <submittedName>
        <fullName evidence="3">Ras family protein</fullName>
    </submittedName>
</protein>
<dbReference type="Pfam" id="PF00071">
    <property type="entry name" value="Ras"/>
    <property type="match status" value="1"/>
</dbReference>
<dbReference type="STRING" id="29172.A0A0D8Y6W1"/>
<dbReference type="AlphaFoldDB" id="A0A0D8Y6W1"/>
<dbReference type="Proteomes" id="UP000053766">
    <property type="component" value="Unassembled WGS sequence"/>
</dbReference>
<dbReference type="PANTHER" id="PTHR47978">
    <property type="match status" value="1"/>
</dbReference>
<organism evidence="3 4">
    <name type="scientific">Dictyocaulus viviparus</name>
    <name type="common">Bovine lungworm</name>
    <dbReference type="NCBI Taxonomy" id="29172"/>
    <lineage>
        <taxon>Eukaryota</taxon>
        <taxon>Metazoa</taxon>
        <taxon>Ecdysozoa</taxon>
        <taxon>Nematoda</taxon>
        <taxon>Chromadorea</taxon>
        <taxon>Rhabditida</taxon>
        <taxon>Rhabditina</taxon>
        <taxon>Rhabditomorpha</taxon>
        <taxon>Strongyloidea</taxon>
        <taxon>Metastrongylidae</taxon>
        <taxon>Dictyocaulus</taxon>
    </lineage>
</organism>
<keyword evidence="4" id="KW-1185">Reference proteome</keyword>